<evidence type="ECO:0000256" key="1">
    <source>
        <dbReference type="SAM" id="MobiDB-lite"/>
    </source>
</evidence>
<reference evidence="2" key="2">
    <citation type="journal article" date="2015" name="Data Brief">
        <title>Shoot transcriptome of the giant reed, Arundo donax.</title>
        <authorList>
            <person name="Barrero R.A."/>
            <person name="Guerrero F.D."/>
            <person name="Moolhuijzen P."/>
            <person name="Goolsby J.A."/>
            <person name="Tidwell J."/>
            <person name="Bellgard S.E."/>
            <person name="Bellgard M.I."/>
        </authorList>
    </citation>
    <scope>NUCLEOTIDE SEQUENCE</scope>
    <source>
        <tissue evidence="2">Shoot tissue taken approximately 20 cm above the soil surface</tissue>
    </source>
</reference>
<proteinExistence type="predicted"/>
<reference evidence="2" key="1">
    <citation type="submission" date="2014-09" db="EMBL/GenBank/DDBJ databases">
        <authorList>
            <person name="Magalhaes I.L.F."/>
            <person name="Oliveira U."/>
            <person name="Santos F.R."/>
            <person name="Vidigal T.H.D.A."/>
            <person name="Brescovit A.D."/>
            <person name="Santos A.J."/>
        </authorList>
    </citation>
    <scope>NUCLEOTIDE SEQUENCE</scope>
    <source>
        <tissue evidence="2">Shoot tissue taken approximately 20 cm above the soil surface</tissue>
    </source>
</reference>
<feature type="region of interest" description="Disordered" evidence="1">
    <location>
        <begin position="1"/>
        <end position="25"/>
    </location>
</feature>
<protein>
    <submittedName>
        <fullName evidence="2">Uncharacterized protein</fullName>
    </submittedName>
</protein>
<name>A0A0A9A5T6_ARUDO</name>
<dbReference type="EMBL" id="GBRH01255493">
    <property type="protein sequence ID" value="JAD42402.1"/>
    <property type="molecule type" value="Transcribed_RNA"/>
</dbReference>
<evidence type="ECO:0000313" key="2">
    <source>
        <dbReference type="EMBL" id="JAD42402.1"/>
    </source>
</evidence>
<accession>A0A0A9A5T6</accession>
<organism evidence="2">
    <name type="scientific">Arundo donax</name>
    <name type="common">Giant reed</name>
    <name type="synonym">Donax arundinaceus</name>
    <dbReference type="NCBI Taxonomy" id="35708"/>
    <lineage>
        <taxon>Eukaryota</taxon>
        <taxon>Viridiplantae</taxon>
        <taxon>Streptophyta</taxon>
        <taxon>Embryophyta</taxon>
        <taxon>Tracheophyta</taxon>
        <taxon>Spermatophyta</taxon>
        <taxon>Magnoliopsida</taxon>
        <taxon>Liliopsida</taxon>
        <taxon>Poales</taxon>
        <taxon>Poaceae</taxon>
        <taxon>PACMAD clade</taxon>
        <taxon>Arundinoideae</taxon>
        <taxon>Arundineae</taxon>
        <taxon>Arundo</taxon>
    </lineage>
</organism>
<sequence>MPMHYSVLEKPTETSTPIQALTGMG</sequence>
<dbReference type="AlphaFoldDB" id="A0A0A9A5T6"/>